<dbReference type="Proteomes" id="UP000799439">
    <property type="component" value="Unassembled WGS sequence"/>
</dbReference>
<evidence type="ECO:0000313" key="2">
    <source>
        <dbReference type="EMBL" id="KAF2151046.1"/>
    </source>
</evidence>
<dbReference type="EMBL" id="ML996088">
    <property type="protein sequence ID" value="KAF2151046.1"/>
    <property type="molecule type" value="Genomic_DNA"/>
</dbReference>
<comment type="caution">
    <text evidence="2">The sequence shown here is derived from an EMBL/GenBank/DDBJ whole genome shotgun (WGS) entry which is preliminary data.</text>
</comment>
<accession>A0A9P4MKR6</accession>
<reference evidence="2" key="1">
    <citation type="journal article" date="2020" name="Stud. Mycol.">
        <title>101 Dothideomycetes genomes: a test case for predicting lifestyles and emergence of pathogens.</title>
        <authorList>
            <person name="Haridas S."/>
            <person name="Albert R."/>
            <person name="Binder M."/>
            <person name="Bloem J."/>
            <person name="Labutti K."/>
            <person name="Salamov A."/>
            <person name="Andreopoulos B."/>
            <person name="Baker S."/>
            <person name="Barry K."/>
            <person name="Bills G."/>
            <person name="Bluhm B."/>
            <person name="Cannon C."/>
            <person name="Castanera R."/>
            <person name="Culley D."/>
            <person name="Daum C."/>
            <person name="Ezra D."/>
            <person name="Gonzalez J."/>
            <person name="Henrissat B."/>
            <person name="Kuo A."/>
            <person name="Liang C."/>
            <person name="Lipzen A."/>
            <person name="Lutzoni F."/>
            <person name="Magnuson J."/>
            <person name="Mondo S."/>
            <person name="Nolan M."/>
            <person name="Ohm R."/>
            <person name="Pangilinan J."/>
            <person name="Park H.-J."/>
            <person name="Ramirez L."/>
            <person name="Alfaro M."/>
            <person name="Sun H."/>
            <person name="Tritt A."/>
            <person name="Yoshinaga Y."/>
            <person name="Zwiers L.-H."/>
            <person name="Turgeon B."/>
            <person name="Goodwin S."/>
            <person name="Spatafora J."/>
            <person name="Crous P."/>
            <person name="Grigoriev I."/>
        </authorList>
    </citation>
    <scope>NUCLEOTIDE SEQUENCE</scope>
    <source>
        <strain evidence="2">CBS 260.36</strain>
    </source>
</reference>
<keyword evidence="3" id="KW-1185">Reference proteome</keyword>
<name>A0A9P4MKR6_9PEZI</name>
<organism evidence="2 3">
    <name type="scientific">Myriangium duriaei CBS 260.36</name>
    <dbReference type="NCBI Taxonomy" id="1168546"/>
    <lineage>
        <taxon>Eukaryota</taxon>
        <taxon>Fungi</taxon>
        <taxon>Dikarya</taxon>
        <taxon>Ascomycota</taxon>
        <taxon>Pezizomycotina</taxon>
        <taxon>Dothideomycetes</taxon>
        <taxon>Dothideomycetidae</taxon>
        <taxon>Myriangiales</taxon>
        <taxon>Myriangiaceae</taxon>
        <taxon>Myriangium</taxon>
    </lineage>
</organism>
<proteinExistence type="predicted"/>
<evidence type="ECO:0000256" key="1">
    <source>
        <dbReference type="SAM" id="MobiDB-lite"/>
    </source>
</evidence>
<feature type="compositionally biased region" description="Polar residues" evidence="1">
    <location>
        <begin position="11"/>
        <end position="20"/>
    </location>
</feature>
<gene>
    <name evidence="2" type="ORF">K461DRAFT_165640</name>
</gene>
<dbReference type="AlphaFoldDB" id="A0A9P4MKR6"/>
<protein>
    <submittedName>
        <fullName evidence="2">Uncharacterized protein</fullName>
    </submittedName>
</protein>
<sequence length="164" mass="18299">MPGRDADSATEAPSSQNSATPRRHDLWVTPRPSTRSGGSLLLSKDQRAAVTAHLMQLQSHVSQLRGQVDQLRIRVERQGESLSELCDDDFGGGTPGRDGRRLLMEIQAQLRSVLYGQQTYNRWISRDVAELKWWLTSLSEVDGQDDLPVERTEADANSLRENGS</sequence>
<feature type="region of interest" description="Disordered" evidence="1">
    <location>
        <begin position="145"/>
        <end position="164"/>
    </location>
</feature>
<feature type="region of interest" description="Disordered" evidence="1">
    <location>
        <begin position="1"/>
        <end position="39"/>
    </location>
</feature>
<evidence type="ECO:0000313" key="3">
    <source>
        <dbReference type="Proteomes" id="UP000799439"/>
    </source>
</evidence>